<evidence type="ECO:0000313" key="1">
    <source>
        <dbReference type="EMBL" id="QSS54473.1"/>
    </source>
</evidence>
<organism evidence="1 2">
    <name type="scientific">Ajellomyces capsulatus (strain H88)</name>
    <name type="common">Darling's disease fungus</name>
    <name type="synonym">Histoplasma capsulatum</name>
    <dbReference type="NCBI Taxonomy" id="544711"/>
    <lineage>
        <taxon>Eukaryota</taxon>
        <taxon>Fungi</taxon>
        <taxon>Dikarya</taxon>
        <taxon>Ascomycota</taxon>
        <taxon>Pezizomycotina</taxon>
        <taxon>Eurotiomycetes</taxon>
        <taxon>Eurotiomycetidae</taxon>
        <taxon>Onygenales</taxon>
        <taxon>Ajellomycetaceae</taxon>
        <taxon>Histoplasma</taxon>
    </lineage>
</organism>
<dbReference type="Proteomes" id="UP000663419">
    <property type="component" value="Chromosome 3"/>
</dbReference>
<dbReference type="AlphaFoldDB" id="A0A8A1LPE5"/>
<dbReference type="VEuPathDB" id="FungiDB:I7I53_02026"/>
<gene>
    <name evidence="1" type="ORF">I7I53_02026</name>
</gene>
<evidence type="ECO:0000313" key="2">
    <source>
        <dbReference type="Proteomes" id="UP000663419"/>
    </source>
</evidence>
<accession>A0A8A1LPE5</accession>
<sequence length="101" mass="11723">MGTAALVAGERVIDFRIDSMVSSVMRLSLNPRTACIIRQITFSWISNSYSDSFLCQYYEDPEILCLLMGYYCQRKKSFDVDIAGYLKGAKDTARWRFHRIF</sequence>
<protein>
    <submittedName>
        <fullName evidence="1">Uncharacterized protein</fullName>
    </submittedName>
</protein>
<reference evidence="1" key="1">
    <citation type="submission" date="2021-01" db="EMBL/GenBank/DDBJ databases">
        <title>Chromosome-level genome assembly of a human fungal pathogen reveals clustering of transcriptionally co-regulated genes.</title>
        <authorList>
            <person name="Voorhies M."/>
            <person name="Cohen S."/>
            <person name="Shea T.P."/>
            <person name="Petrus S."/>
            <person name="Munoz J.F."/>
            <person name="Poplawski S."/>
            <person name="Goldman W.E."/>
            <person name="Michael T."/>
            <person name="Cuomo C.A."/>
            <person name="Sil A."/>
            <person name="Beyhan S."/>
        </authorList>
    </citation>
    <scope>NUCLEOTIDE SEQUENCE</scope>
    <source>
        <strain evidence="1">H88</strain>
    </source>
</reference>
<name>A0A8A1LPE5_AJEC8</name>
<dbReference type="EMBL" id="CP069104">
    <property type="protein sequence ID" value="QSS54473.1"/>
    <property type="molecule type" value="Genomic_DNA"/>
</dbReference>
<proteinExistence type="predicted"/>